<dbReference type="OrthoDB" id="276558at2"/>
<dbReference type="Proteomes" id="UP000317371">
    <property type="component" value="Unassembled WGS sequence"/>
</dbReference>
<keyword evidence="1" id="KW-0812">Transmembrane</keyword>
<gene>
    <name evidence="2" type="ORF">FKZ61_10545</name>
</gene>
<dbReference type="InParanoid" id="A0A540VGH6"/>
<reference evidence="2 3" key="1">
    <citation type="submission" date="2019-06" db="EMBL/GenBank/DDBJ databases">
        <title>Genome sequence of Litorilinea aerophila BAA-2444.</title>
        <authorList>
            <person name="Maclea K.S."/>
            <person name="Maurais E.G."/>
            <person name="Iannazzi L.C."/>
        </authorList>
    </citation>
    <scope>NUCLEOTIDE SEQUENCE [LARGE SCALE GENOMIC DNA]</scope>
    <source>
        <strain evidence="2 3">ATCC BAA-2444</strain>
    </source>
</reference>
<sequence length="455" mass="51539">MAALREVFDVTLLATLGLIFFGTLVGAYLRSRRCDPCLKSFESFHVTLERVNGKIIWGVMELEPTGLELRYRNLVQDANHVESSYILYGEEYGEIQAIFRYVDDLAEESRARRQRDLERSFHPGPLRRLGRGVRHFFNIAGESLSEMIGVLVGRLRKPAGRYITETGEAHLKSLGSEVIGQVGHVHDPLLERYIGQKVVVELLEDDEVHEHVGIFKNYSADFLEFLDVQFPQRQALPLGSDLRADTPWVSATRKGNLIQVVNHTGQPVLLQSLALINEGEEDEEDLLNVVVDAGETLELHPSRDFAQANLYLRVVRELDMIVPRHRARIRHRAECQEPSILPEIIFDLGVILRRNSRLDHQETRLRAELAENPASALAASNLGAILAQKQQFAEARQWLEKAYAMRYSLPDNGRRTYMLLNEVRRRQAKVNSATIPLAAHSTSTHQGHSVSVDGH</sequence>
<dbReference type="Gene3D" id="1.25.40.10">
    <property type="entry name" value="Tetratricopeptide repeat domain"/>
    <property type="match status" value="1"/>
</dbReference>
<name>A0A540VGH6_9CHLR</name>
<comment type="caution">
    <text evidence="2">The sequence shown here is derived from an EMBL/GenBank/DDBJ whole genome shotgun (WGS) entry which is preliminary data.</text>
</comment>
<proteinExistence type="predicted"/>
<evidence type="ECO:0000313" key="3">
    <source>
        <dbReference type="Proteomes" id="UP000317371"/>
    </source>
</evidence>
<evidence type="ECO:0000313" key="2">
    <source>
        <dbReference type="EMBL" id="TQE95865.1"/>
    </source>
</evidence>
<keyword evidence="1" id="KW-0472">Membrane</keyword>
<dbReference type="AlphaFoldDB" id="A0A540VGH6"/>
<keyword evidence="1" id="KW-1133">Transmembrane helix</keyword>
<feature type="transmembrane region" description="Helical" evidence="1">
    <location>
        <begin position="7"/>
        <end position="29"/>
    </location>
</feature>
<evidence type="ECO:0000256" key="1">
    <source>
        <dbReference type="SAM" id="Phobius"/>
    </source>
</evidence>
<accession>A0A540VGH6</accession>
<dbReference type="RefSeq" id="WP_141610088.1">
    <property type="nucleotide sequence ID" value="NZ_VIGC02000011.1"/>
</dbReference>
<dbReference type="EMBL" id="VIGC01000011">
    <property type="protein sequence ID" value="TQE95865.1"/>
    <property type="molecule type" value="Genomic_DNA"/>
</dbReference>
<protein>
    <submittedName>
        <fullName evidence="2">Tetratricopeptide repeat protein</fullName>
    </submittedName>
</protein>
<keyword evidence="3" id="KW-1185">Reference proteome</keyword>
<dbReference type="InterPro" id="IPR011990">
    <property type="entry name" value="TPR-like_helical_dom_sf"/>
</dbReference>
<dbReference type="SUPFAM" id="SSF48452">
    <property type="entry name" value="TPR-like"/>
    <property type="match status" value="1"/>
</dbReference>
<organism evidence="2 3">
    <name type="scientific">Litorilinea aerophila</name>
    <dbReference type="NCBI Taxonomy" id="1204385"/>
    <lineage>
        <taxon>Bacteria</taxon>
        <taxon>Bacillati</taxon>
        <taxon>Chloroflexota</taxon>
        <taxon>Caldilineae</taxon>
        <taxon>Caldilineales</taxon>
        <taxon>Caldilineaceae</taxon>
        <taxon>Litorilinea</taxon>
    </lineage>
</organism>